<name>A0A2N3MXT0_9PEZI</name>
<evidence type="ECO:0000256" key="5">
    <source>
        <dbReference type="SAM" id="MobiDB-lite"/>
    </source>
</evidence>
<protein>
    <recommendedName>
        <fullName evidence="7">Major facilitator superfamily (MFS) profile domain-containing protein</fullName>
    </recommendedName>
</protein>
<dbReference type="InParanoid" id="A0A2N3MXT0"/>
<evidence type="ECO:0000313" key="9">
    <source>
        <dbReference type="Proteomes" id="UP000233524"/>
    </source>
</evidence>
<evidence type="ECO:0000256" key="3">
    <source>
        <dbReference type="ARBA" id="ARBA00022989"/>
    </source>
</evidence>
<evidence type="ECO:0000256" key="4">
    <source>
        <dbReference type="ARBA" id="ARBA00023136"/>
    </source>
</evidence>
<dbReference type="PANTHER" id="PTHR23501:SF201">
    <property type="entry name" value="MFS AFLATOXIN EFFLUX PUMP"/>
    <property type="match status" value="1"/>
</dbReference>
<keyword evidence="4 6" id="KW-0472">Membrane</keyword>
<feature type="transmembrane region" description="Helical" evidence="6">
    <location>
        <begin position="244"/>
        <end position="263"/>
    </location>
</feature>
<dbReference type="PROSITE" id="PS50850">
    <property type="entry name" value="MFS"/>
    <property type="match status" value="1"/>
</dbReference>
<dbReference type="PANTHER" id="PTHR23501">
    <property type="entry name" value="MAJOR FACILITATOR SUPERFAMILY"/>
    <property type="match status" value="1"/>
</dbReference>
<dbReference type="GO" id="GO:0022857">
    <property type="term" value="F:transmembrane transporter activity"/>
    <property type="evidence" value="ECO:0007669"/>
    <property type="project" value="InterPro"/>
</dbReference>
<proteinExistence type="predicted"/>
<evidence type="ECO:0000256" key="2">
    <source>
        <dbReference type="ARBA" id="ARBA00022692"/>
    </source>
</evidence>
<keyword evidence="2 6" id="KW-0812">Transmembrane</keyword>
<feature type="transmembrane region" description="Helical" evidence="6">
    <location>
        <begin position="119"/>
        <end position="137"/>
    </location>
</feature>
<feature type="transmembrane region" description="Helical" evidence="6">
    <location>
        <begin position="351"/>
        <end position="369"/>
    </location>
</feature>
<dbReference type="CDD" id="cd17502">
    <property type="entry name" value="MFS_Azr1_MDR_like"/>
    <property type="match status" value="1"/>
</dbReference>
<dbReference type="Proteomes" id="UP000233524">
    <property type="component" value="Unassembled WGS sequence"/>
</dbReference>
<dbReference type="Gene3D" id="1.20.1720.10">
    <property type="entry name" value="Multidrug resistance protein D"/>
    <property type="match status" value="1"/>
</dbReference>
<dbReference type="GO" id="GO:0005886">
    <property type="term" value="C:plasma membrane"/>
    <property type="evidence" value="ECO:0007669"/>
    <property type="project" value="TreeGrafter"/>
</dbReference>
<keyword evidence="9" id="KW-1185">Reference proteome</keyword>
<dbReference type="Gene3D" id="1.20.1250.20">
    <property type="entry name" value="MFS general substrate transporter like domains"/>
    <property type="match status" value="1"/>
</dbReference>
<feature type="region of interest" description="Disordered" evidence="5">
    <location>
        <begin position="511"/>
        <end position="533"/>
    </location>
</feature>
<feature type="transmembrane region" description="Helical" evidence="6">
    <location>
        <begin position="381"/>
        <end position="403"/>
    </location>
</feature>
<dbReference type="InterPro" id="IPR011701">
    <property type="entry name" value="MFS"/>
</dbReference>
<reference evidence="8 9" key="1">
    <citation type="journal article" date="2017" name="G3 (Bethesda)">
        <title>First Draft Genome Sequence of the Pathogenic Fungus Lomentospora prolificans (Formerly Scedosporium prolificans).</title>
        <authorList>
            <person name="Luo R."/>
            <person name="Zimin A."/>
            <person name="Workman R."/>
            <person name="Fan Y."/>
            <person name="Pertea G."/>
            <person name="Grossman N."/>
            <person name="Wear M.P."/>
            <person name="Jia B."/>
            <person name="Miller H."/>
            <person name="Casadevall A."/>
            <person name="Timp W."/>
            <person name="Zhang S.X."/>
            <person name="Salzberg S.L."/>
        </authorList>
    </citation>
    <scope>NUCLEOTIDE SEQUENCE [LARGE SCALE GENOMIC DNA]</scope>
    <source>
        <strain evidence="8 9">JHH-5317</strain>
    </source>
</reference>
<gene>
    <name evidence="8" type="ORF">jhhlp_008354</name>
</gene>
<organism evidence="8 9">
    <name type="scientific">Lomentospora prolificans</name>
    <dbReference type="NCBI Taxonomy" id="41688"/>
    <lineage>
        <taxon>Eukaryota</taxon>
        <taxon>Fungi</taxon>
        <taxon>Dikarya</taxon>
        <taxon>Ascomycota</taxon>
        <taxon>Pezizomycotina</taxon>
        <taxon>Sordariomycetes</taxon>
        <taxon>Hypocreomycetidae</taxon>
        <taxon>Microascales</taxon>
        <taxon>Microascaceae</taxon>
        <taxon>Lomentospora</taxon>
    </lineage>
</organism>
<evidence type="ECO:0000256" key="6">
    <source>
        <dbReference type="SAM" id="Phobius"/>
    </source>
</evidence>
<feature type="compositionally biased region" description="Basic and acidic residues" evidence="5">
    <location>
        <begin position="512"/>
        <end position="533"/>
    </location>
</feature>
<feature type="transmembrane region" description="Helical" evidence="6">
    <location>
        <begin position="216"/>
        <end position="238"/>
    </location>
</feature>
<comment type="caution">
    <text evidence="8">The sequence shown here is derived from an EMBL/GenBank/DDBJ whole genome shotgun (WGS) entry which is preliminary data.</text>
</comment>
<dbReference type="EMBL" id="NLAX01001623">
    <property type="protein sequence ID" value="PKS04988.1"/>
    <property type="molecule type" value="Genomic_DNA"/>
</dbReference>
<comment type="subcellular location">
    <subcellularLocation>
        <location evidence="1">Membrane</location>
        <topology evidence="1">Multi-pass membrane protein</topology>
    </subcellularLocation>
</comment>
<evidence type="ECO:0000259" key="7">
    <source>
        <dbReference type="PROSITE" id="PS50850"/>
    </source>
</evidence>
<sequence length="533" mass="57454">MDDLVSTDGEAKGTPFATVLMVVAAITPTMLLVSLDRIIMSTAIPKITDDLKSIQDIGWYGSSYQLAACSTQLLFSRLYQYFDNKLLFLLCLGLFEAGSILCATASASITVILGRVVSGLGSAGIMSGAIAIMIPLVPLEKRVFYQGIFASIFAISPLIGPLIGGAFASDEHLTWRWCFWLNLPVGGVCGLLLLFQRLPPLQRTNQGPFTLRCLDPLGTILFVPCIICLLLALEWGGISHPWSSPQLVALLVLFSILLVAWYLSQHFGKEHATVPPLILLQRSVLAGVIYTICFGGIMLSFHYYIAIWLQAVRGLSPVQSGIRTLPFVVAFVCVSILTGAGVKYIGHYAQFPIACSCCMAVAMGVITTLRVDTDEGRLTGFLIFLGAGMGLGAQIPSIAAQTVLTTPHDSTGSSLMIFGQNLGSAIFLSVSQNIFIQELISNMSDVIPGAGDQILAGVGTTNLREVVPSGLLAEALRGYNTAVMRTMRVPLGIACVSILPALAFEWKNVKQASKDKKELEKHEPRSVDRYEKQ</sequence>
<feature type="transmembrane region" description="Helical" evidence="6">
    <location>
        <begin position="144"/>
        <end position="168"/>
    </location>
</feature>
<evidence type="ECO:0000256" key="1">
    <source>
        <dbReference type="ARBA" id="ARBA00004141"/>
    </source>
</evidence>
<dbReference type="SUPFAM" id="SSF103473">
    <property type="entry name" value="MFS general substrate transporter"/>
    <property type="match status" value="1"/>
</dbReference>
<feature type="transmembrane region" description="Helical" evidence="6">
    <location>
        <begin position="325"/>
        <end position="344"/>
    </location>
</feature>
<feature type="transmembrane region" description="Helical" evidence="6">
    <location>
        <begin position="174"/>
        <end position="195"/>
    </location>
</feature>
<keyword evidence="3 6" id="KW-1133">Transmembrane helix</keyword>
<feature type="transmembrane region" description="Helical" evidence="6">
    <location>
        <begin position="16"/>
        <end position="35"/>
    </location>
</feature>
<dbReference type="STRING" id="41688.A0A2N3MXT0"/>
<evidence type="ECO:0000313" key="8">
    <source>
        <dbReference type="EMBL" id="PKS04988.1"/>
    </source>
</evidence>
<feature type="domain" description="Major facilitator superfamily (MFS) profile" evidence="7">
    <location>
        <begin position="22"/>
        <end position="509"/>
    </location>
</feature>
<dbReference type="Pfam" id="PF07690">
    <property type="entry name" value="MFS_1"/>
    <property type="match status" value="1"/>
</dbReference>
<dbReference type="FunCoup" id="A0A2N3MXT0">
    <property type="interactions" value="53"/>
</dbReference>
<accession>A0A2N3MXT0</accession>
<dbReference type="VEuPathDB" id="FungiDB:jhhlp_008354"/>
<dbReference type="AlphaFoldDB" id="A0A2N3MXT0"/>
<dbReference type="OrthoDB" id="10021397at2759"/>
<feature type="transmembrane region" description="Helical" evidence="6">
    <location>
        <begin position="86"/>
        <end position="113"/>
    </location>
</feature>
<dbReference type="InterPro" id="IPR036259">
    <property type="entry name" value="MFS_trans_sf"/>
</dbReference>
<feature type="transmembrane region" description="Helical" evidence="6">
    <location>
        <begin position="284"/>
        <end position="305"/>
    </location>
</feature>
<dbReference type="InterPro" id="IPR020846">
    <property type="entry name" value="MFS_dom"/>
</dbReference>